<accession>A0ABW8SI28</accession>
<protein>
    <submittedName>
        <fullName evidence="1">Phage portal protein</fullName>
    </submittedName>
</protein>
<organism evidence="1 2">
    <name type="scientific">Candidatus Clostridium eludens</name>
    <dbReference type="NCBI Taxonomy" id="3381663"/>
    <lineage>
        <taxon>Bacteria</taxon>
        <taxon>Bacillati</taxon>
        <taxon>Bacillota</taxon>
        <taxon>Clostridia</taxon>
        <taxon>Eubacteriales</taxon>
        <taxon>Clostridiaceae</taxon>
        <taxon>Clostridium</taxon>
    </lineage>
</organism>
<dbReference type="Pfam" id="PF05133">
    <property type="entry name" value="SPP1_portal"/>
    <property type="match status" value="1"/>
</dbReference>
<dbReference type="InterPro" id="IPR021145">
    <property type="entry name" value="Portal_protein_SPP1_Gp6-like"/>
</dbReference>
<evidence type="ECO:0000313" key="1">
    <source>
        <dbReference type="EMBL" id="MFL0194829.1"/>
    </source>
</evidence>
<evidence type="ECO:0000313" key="2">
    <source>
        <dbReference type="Proteomes" id="UP001623660"/>
    </source>
</evidence>
<dbReference type="InterPro" id="IPR006428">
    <property type="entry name" value="Portal_SPP1-type"/>
</dbReference>
<sequence>MQITENLILQCLNELNSNALKKKIYKDYYKGRHSILNNYTMQDSRSNMKLVFNFPRKFVDNEVGYLLGKPVNYVSKSDDEDIINAIDLNTSHWDKEHNINLRKQSEIFGESYELNYVNEEGEFSAAIFNPLSCYVLEDETDERNVLLAVHKYTKQFDTNEYLDVYTDNQILHYKIGEASTYGFVYSEGGLQLLGNHNHIFGKVPVTVCPANSERKSGFQDVISLFDAYNAINSDLCNEIADHRNAYLVIENAKLEEEDLGKMKQMGIIQVPSGGKVSWLTKDINDSFVKNELDNIERKIYDLMDEVNFSENWAANTSSLALRNKLLNLENRVSMREAIMEKVIKQRLKNLFIFLSKKEGKQYDYRDVAVKFTRNLPTDLTGLADVITKLENVCSQETLLTLLPFVENPRLEVTKYRTEQKTLDLWNTDVNHKDIIQNQN</sequence>
<dbReference type="EMBL" id="JBJHZX010000005">
    <property type="protein sequence ID" value="MFL0194829.1"/>
    <property type="molecule type" value="Genomic_DNA"/>
</dbReference>
<proteinExistence type="predicted"/>
<name>A0ABW8SI28_9CLOT</name>
<reference evidence="1 2" key="1">
    <citation type="submission" date="2024-11" db="EMBL/GenBank/DDBJ databases">
        <authorList>
            <person name="Heng Y.C."/>
            <person name="Lim A.C.H."/>
            <person name="Lee J.K.Y."/>
            <person name="Kittelmann S."/>
        </authorList>
    </citation>
    <scope>NUCLEOTIDE SEQUENCE [LARGE SCALE GENOMIC DNA]</scope>
    <source>
        <strain evidence="1 2">WILCCON 0269</strain>
    </source>
</reference>
<gene>
    <name evidence="1" type="ORF">ACJDU8_04465</name>
</gene>
<comment type="caution">
    <text evidence="1">The sequence shown here is derived from an EMBL/GenBank/DDBJ whole genome shotgun (WGS) entry which is preliminary data.</text>
</comment>
<keyword evidence="2" id="KW-1185">Reference proteome</keyword>
<dbReference type="NCBIfam" id="TIGR01538">
    <property type="entry name" value="portal_SPP1"/>
    <property type="match status" value="1"/>
</dbReference>
<dbReference type="RefSeq" id="WP_406790953.1">
    <property type="nucleotide sequence ID" value="NZ_JBJHZX010000005.1"/>
</dbReference>
<dbReference type="Proteomes" id="UP001623660">
    <property type="component" value="Unassembled WGS sequence"/>
</dbReference>